<evidence type="ECO:0000313" key="2">
    <source>
        <dbReference type="Proteomes" id="UP000014243"/>
    </source>
</evidence>
<evidence type="ECO:0000313" key="1">
    <source>
        <dbReference type="EMBL" id="EPC84894.1"/>
    </source>
</evidence>
<dbReference type="EC" id="5.3.3.2" evidence="1"/>
<protein>
    <submittedName>
        <fullName evidence="1">Isopentenyl pyrophosphate isomerase</fullName>
        <ecNumber evidence="1">5.3.3.2</ecNumber>
    </submittedName>
</protein>
<name>S2S683_LACPA</name>
<dbReference type="Proteomes" id="UP000014243">
    <property type="component" value="Unassembled WGS sequence"/>
</dbReference>
<organism evidence="1 2">
    <name type="scientific">Lacticaseibacillus paracasei subsp. paracasei Lpp126</name>
    <dbReference type="NCBI Taxonomy" id="1256206"/>
    <lineage>
        <taxon>Bacteria</taxon>
        <taxon>Bacillati</taxon>
        <taxon>Bacillota</taxon>
        <taxon>Bacilli</taxon>
        <taxon>Lactobacillales</taxon>
        <taxon>Lactobacillaceae</taxon>
        <taxon>Lacticaseibacillus</taxon>
    </lineage>
</organism>
<dbReference type="EMBL" id="ANKC01000209">
    <property type="protein sequence ID" value="EPC84894.1"/>
    <property type="molecule type" value="Genomic_DNA"/>
</dbReference>
<feature type="non-terminal residue" evidence="1">
    <location>
        <position position="58"/>
    </location>
</feature>
<dbReference type="Gene3D" id="3.20.20.70">
    <property type="entry name" value="Aldolase class I"/>
    <property type="match status" value="1"/>
</dbReference>
<keyword evidence="1" id="KW-0413">Isomerase</keyword>
<sequence>MTQSQQSHRKDEHVFLAEKYFQSVAHAGFDQVRLLHRALPETTMAAVDLKPDLPFNWQ</sequence>
<reference evidence="1 2" key="1">
    <citation type="journal article" date="2013" name="PLoS ONE">
        <title>Lactobacillus paracasei comparative genomics: towards species pan-genome definition and exploitation of diversity.</title>
        <authorList>
            <person name="Smokvina T."/>
            <person name="Wels M."/>
            <person name="Polka J."/>
            <person name="Chervaux C."/>
            <person name="Brisse S."/>
            <person name="Boekhorst J."/>
            <person name="van Hylckama Vlieg J.E."/>
            <person name="Siezen R.J."/>
        </authorList>
    </citation>
    <scope>NUCLEOTIDE SEQUENCE [LARGE SCALE GENOMIC DNA]</scope>
    <source>
        <strain evidence="1 2">Lpp126</strain>
    </source>
</reference>
<comment type="caution">
    <text evidence="1">The sequence shown here is derived from an EMBL/GenBank/DDBJ whole genome shotgun (WGS) entry which is preliminary data.</text>
</comment>
<dbReference type="GO" id="GO:0004452">
    <property type="term" value="F:isopentenyl-diphosphate delta-isomerase activity"/>
    <property type="evidence" value="ECO:0007669"/>
    <property type="project" value="UniProtKB-EC"/>
</dbReference>
<accession>S2S683</accession>
<dbReference type="InterPro" id="IPR013785">
    <property type="entry name" value="Aldolase_TIM"/>
</dbReference>
<gene>
    <name evidence="1" type="ORF">Lpp126_03312</name>
</gene>
<dbReference type="AlphaFoldDB" id="S2S683"/>
<proteinExistence type="predicted"/>